<proteinExistence type="predicted"/>
<dbReference type="Proteomes" id="UP001322785">
    <property type="component" value="Chromosome"/>
</dbReference>
<evidence type="ECO:0000313" key="2">
    <source>
        <dbReference type="Proteomes" id="UP001322785"/>
    </source>
</evidence>
<gene>
    <name evidence="1" type="ORF">U5G49_001737</name>
</gene>
<evidence type="ECO:0000313" key="1">
    <source>
        <dbReference type="EMBL" id="WQN36648.1"/>
    </source>
</evidence>
<accession>A0ABZ0ZAP8</accession>
<sequence length="44" mass="4844">MTQEEIFNGWSADRTARNIGESCRAACVAAVDAAKQAQAFRRSR</sequence>
<dbReference type="EMBL" id="CP140635">
    <property type="protein sequence ID" value="WQN36648.1"/>
    <property type="molecule type" value="Genomic_DNA"/>
</dbReference>
<dbReference type="RefSeq" id="WP_281365505.1">
    <property type="nucleotide sequence ID" value="NZ_BSOQ01000045.1"/>
</dbReference>
<keyword evidence="2" id="KW-1185">Reference proteome</keyword>
<protein>
    <submittedName>
        <fullName evidence="1">Uncharacterized protein</fullName>
    </submittedName>
</protein>
<name>A0ABZ0ZAP8_9HYPH</name>
<organism evidence="1 2">
    <name type="scientific">Rhizobium indigoferae</name>
    <dbReference type="NCBI Taxonomy" id="158891"/>
    <lineage>
        <taxon>Bacteria</taxon>
        <taxon>Pseudomonadati</taxon>
        <taxon>Pseudomonadota</taxon>
        <taxon>Alphaproteobacteria</taxon>
        <taxon>Hyphomicrobiales</taxon>
        <taxon>Rhizobiaceae</taxon>
        <taxon>Rhizobium/Agrobacterium group</taxon>
        <taxon>Rhizobium</taxon>
    </lineage>
</organism>
<reference evidence="1 2" key="1">
    <citation type="submission" date="2023-12" db="EMBL/GenBank/DDBJ databases">
        <authorList>
            <person name="Menendez E."/>
            <person name="Kaur S."/>
            <person name="Flores-Felix J.D."/>
            <person name="diCenzo G.C."/>
            <person name="Peix A."/>
            <person name="Velazquez E."/>
        </authorList>
    </citation>
    <scope>NUCLEOTIDE SEQUENCE [LARGE SCALE GENOMIC DNA]</scope>
    <source>
        <strain evidence="1 2">CIP 108029</strain>
    </source>
</reference>